<dbReference type="CDD" id="cd19857">
    <property type="entry name" value="DSRM_STAU_rpt1"/>
    <property type="match status" value="1"/>
</dbReference>
<proteinExistence type="predicted"/>
<dbReference type="AlphaFoldDB" id="A0AAF3EYH9"/>
<evidence type="ECO:0000256" key="1">
    <source>
        <dbReference type="ARBA" id="ARBA00022884"/>
    </source>
</evidence>
<feature type="region of interest" description="Disordered" evidence="3">
    <location>
        <begin position="1"/>
        <end position="53"/>
    </location>
</feature>
<dbReference type="FunFam" id="3.30.160.20:FF:000007">
    <property type="entry name" value="Double-stranded RNA-binding protein Staufen homolog 1"/>
    <property type="match status" value="2"/>
</dbReference>
<dbReference type="SUPFAM" id="SSF54768">
    <property type="entry name" value="dsRNA-binding domain-like"/>
    <property type="match status" value="3"/>
</dbReference>
<dbReference type="InterPro" id="IPR051740">
    <property type="entry name" value="DRBM-containing_protein"/>
</dbReference>
<keyword evidence="1 2" id="KW-0694">RNA-binding</keyword>
<feature type="compositionally biased region" description="Polar residues" evidence="3">
    <location>
        <begin position="617"/>
        <end position="630"/>
    </location>
</feature>
<feature type="compositionally biased region" description="Basic and acidic residues" evidence="3">
    <location>
        <begin position="19"/>
        <end position="34"/>
    </location>
</feature>
<dbReference type="GO" id="GO:0003725">
    <property type="term" value="F:double-stranded RNA binding"/>
    <property type="evidence" value="ECO:0007669"/>
    <property type="project" value="TreeGrafter"/>
</dbReference>
<dbReference type="CDD" id="cd19860">
    <property type="entry name" value="DSRM_STAU_rpt4"/>
    <property type="match status" value="1"/>
</dbReference>
<feature type="compositionally biased region" description="Polar residues" evidence="3">
    <location>
        <begin position="1"/>
        <end position="18"/>
    </location>
</feature>
<dbReference type="Gene3D" id="3.30.160.20">
    <property type="match status" value="4"/>
</dbReference>
<dbReference type="WBParaSite" id="MBELARI_LOCUS19274">
    <property type="protein sequence ID" value="MBELARI_LOCUS19274"/>
    <property type="gene ID" value="MBELARI_LOCUS19274"/>
</dbReference>
<evidence type="ECO:0000256" key="2">
    <source>
        <dbReference type="PROSITE-ProRule" id="PRU00266"/>
    </source>
</evidence>
<feature type="domain" description="DRBM" evidence="4">
    <location>
        <begin position="496"/>
        <end position="564"/>
    </location>
</feature>
<evidence type="ECO:0000259" key="4">
    <source>
        <dbReference type="PROSITE" id="PS50137"/>
    </source>
</evidence>
<feature type="domain" description="DRBM" evidence="4">
    <location>
        <begin position="380"/>
        <end position="451"/>
    </location>
</feature>
<evidence type="ECO:0000313" key="6">
    <source>
        <dbReference type="WBParaSite" id="MBELARI_LOCUS19274"/>
    </source>
</evidence>
<feature type="compositionally biased region" description="Basic and acidic residues" evidence="3">
    <location>
        <begin position="364"/>
        <end position="375"/>
    </location>
</feature>
<reference evidence="6" key="1">
    <citation type="submission" date="2024-02" db="UniProtKB">
        <authorList>
            <consortium name="WormBaseParasite"/>
        </authorList>
    </citation>
    <scope>IDENTIFICATION</scope>
</reference>
<sequence length="806" mass="89272">MVSFSTDLSVTPAQNNNKMSKDGTKIKKKIENNHPRPWCGAANGSTSLDRDPDNKEYHYGSWQDKEKTPMCQIAELCRFNKIKHEYKLMDESGPAHKKMFTVQLVFSQDEKFEGTGGSIKKAQQAAAAVALKETNRTMPPMKRENKKKPAASSPSVLLRHAIQRLGLPEPDYKKQMIPIFPPSGPRIPLMPASSNGNPHYPGPPRPLFSAKPFIISGNGPMPIPSPHMILSPMSPPYEYPPCVHPFIPPPNGLPIPPPIPQPGAFLPRPIPQPLFVPHGPARPVHVTLSIGPEHPLFRTTAPSFTQAKENCASQALTHLGPLLAKLDQEVKEKPIEKLLIVEEEEDTEEKNEDSNSSDDENERENEHEHRKEGKSQKPKSVVSRMHEYALQLKLNVRFENLSEDGPAHNRHYIVRCHLNGPNHSISAEGHGKNKKTAKQEACRMILEQIQDIDKSPLLLAQTIYKNDRKNSMSKESKRKTIVKDKKMDPEYGHQINPVSRLMQIAQAQGSPDPKFELIREQGQNRYKEFIVEVLWNGLSCQGTGPNKRLAKRAAAENILSEIGYVKPLPAPGKSLLKKRGDEMVIGVFDPNEVVQQEEWNAEITVEMPEKGSDESSEVSPTQGNERSSPNGGKRKVTFSSQVSACPPPDDSSYPSPEIAPLKTDDVAVVAKLTKRDRKNKRVLTSEQIEELSLRAREFLSAFNQETKAAILPTKGDPHGDSSTVFSMQSVTARRRLEALSEQFKFSLQFCHLPASAGSDNLALATMGLENQKALVHKGIGSTAEEAADCAALDALKSLAALSTPPQ</sequence>
<dbReference type="GO" id="GO:0007281">
    <property type="term" value="P:germ cell development"/>
    <property type="evidence" value="ECO:0007669"/>
    <property type="project" value="TreeGrafter"/>
</dbReference>
<name>A0AAF3EYH9_9BILA</name>
<dbReference type="SMART" id="SM00358">
    <property type="entry name" value="DSRM"/>
    <property type="match status" value="3"/>
</dbReference>
<organism evidence="5 6">
    <name type="scientific">Mesorhabditis belari</name>
    <dbReference type="NCBI Taxonomy" id="2138241"/>
    <lineage>
        <taxon>Eukaryota</taxon>
        <taxon>Metazoa</taxon>
        <taxon>Ecdysozoa</taxon>
        <taxon>Nematoda</taxon>
        <taxon>Chromadorea</taxon>
        <taxon>Rhabditida</taxon>
        <taxon>Rhabditina</taxon>
        <taxon>Rhabditomorpha</taxon>
        <taxon>Rhabditoidea</taxon>
        <taxon>Rhabditidae</taxon>
        <taxon>Mesorhabditinae</taxon>
        <taxon>Mesorhabditis</taxon>
    </lineage>
</organism>
<dbReference type="GO" id="GO:0035418">
    <property type="term" value="P:protein localization to synapse"/>
    <property type="evidence" value="ECO:0007669"/>
    <property type="project" value="TreeGrafter"/>
</dbReference>
<dbReference type="PROSITE" id="PS50137">
    <property type="entry name" value="DS_RBD"/>
    <property type="match status" value="3"/>
</dbReference>
<dbReference type="GO" id="GO:0098964">
    <property type="term" value="P:anterograde dendritic transport of messenger ribonucleoprotein complex"/>
    <property type="evidence" value="ECO:0007669"/>
    <property type="project" value="TreeGrafter"/>
</dbReference>
<protein>
    <submittedName>
        <fullName evidence="6">DRBM domain-containing protein</fullName>
    </submittedName>
</protein>
<keyword evidence="5" id="KW-1185">Reference proteome</keyword>
<dbReference type="GO" id="GO:0003729">
    <property type="term" value="F:mRNA binding"/>
    <property type="evidence" value="ECO:0007669"/>
    <property type="project" value="TreeGrafter"/>
</dbReference>
<evidence type="ECO:0000313" key="5">
    <source>
        <dbReference type="Proteomes" id="UP000887575"/>
    </source>
</evidence>
<evidence type="ECO:0000256" key="3">
    <source>
        <dbReference type="SAM" id="MobiDB-lite"/>
    </source>
</evidence>
<dbReference type="GO" id="GO:0043025">
    <property type="term" value="C:neuronal cell body"/>
    <property type="evidence" value="ECO:0007669"/>
    <property type="project" value="TreeGrafter"/>
</dbReference>
<dbReference type="GO" id="GO:0005886">
    <property type="term" value="C:plasma membrane"/>
    <property type="evidence" value="ECO:0007669"/>
    <property type="project" value="TreeGrafter"/>
</dbReference>
<dbReference type="GO" id="GO:0008298">
    <property type="term" value="P:intracellular mRNA localization"/>
    <property type="evidence" value="ECO:0007669"/>
    <property type="project" value="TreeGrafter"/>
</dbReference>
<feature type="compositionally biased region" description="Acidic residues" evidence="3">
    <location>
        <begin position="341"/>
        <end position="363"/>
    </location>
</feature>
<dbReference type="InterPro" id="IPR014720">
    <property type="entry name" value="dsRBD_dom"/>
</dbReference>
<accession>A0AAF3EYH9</accession>
<feature type="region of interest" description="Disordered" evidence="3">
    <location>
        <begin position="606"/>
        <end position="659"/>
    </location>
</feature>
<feature type="region of interest" description="Disordered" evidence="3">
    <location>
        <begin position="339"/>
        <end position="382"/>
    </location>
</feature>
<feature type="region of interest" description="Disordered" evidence="3">
    <location>
        <begin position="468"/>
        <end position="492"/>
    </location>
</feature>
<dbReference type="PANTHER" id="PTHR46054">
    <property type="entry name" value="MATERNAL EFFECT PROTEIN STAUFEN"/>
    <property type="match status" value="1"/>
</dbReference>
<dbReference type="PANTHER" id="PTHR46054:SF3">
    <property type="entry name" value="MATERNAL EFFECT PROTEIN STAUFEN"/>
    <property type="match status" value="1"/>
</dbReference>
<dbReference type="GO" id="GO:0010494">
    <property type="term" value="C:cytoplasmic stress granule"/>
    <property type="evidence" value="ECO:0007669"/>
    <property type="project" value="TreeGrafter"/>
</dbReference>
<dbReference type="GO" id="GO:0032839">
    <property type="term" value="C:dendrite cytoplasm"/>
    <property type="evidence" value="ECO:0007669"/>
    <property type="project" value="GOC"/>
</dbReference>
<dbReference type="Pfam" id="PF00035">
    <property type="entry name" value="dsrm"/>
    <property type="match status" value="3"/>
</dbReference>
<dbReference type="Proteomes" id="UP000887575">
    <property type="component" value="Unassembled WGS sequence"/>
</dbReference>
<feature type="domain" description="DRBM" evidence="4">
    <location>
        <begin position="68"/>
        <end position="136"/>
    </location>
</feature>
<feature type="compositionally biased region" description="Basic and acidic residues" evidence="3">
    <location>
        <begin position="481"/>
        <end position="491"/>
    </location>
</feature>